<evidence type="ECO:0000313" key="2">
    <source>
        <dbReference type="Proteomes" id="UP000054217"/>
    </source>
</evidence>
<dbReference type="InParanoid" id="A0A0C3N1Y0"/>
<dbReference type="Proteomes" id="UP000054217">
    <property type="component" value="Unassembled WGS sequence"/>
</dbReference>
<dbReference type="AlphaFoldDB" id="A0A0C3N1Y0"/>
<dbReference type="HOGENOM" id="CLU_146165_0_0_1"/>
<dbReference type="EMBL" id="KN832077">
    <property type="protein sequence ID" value="KIN95084.1"/>
    <property type="molecule type" value="Genomic_DNA"/>
</dbReference>
<dbReference type="STRING" id="870435.A0A0C3N1Y0"/>
<evidence type="ECO:0008006" key="3">
    <source>
        <dbReference type="Google" id="ProtNLM"/>
    </source>
</evidence>
<organism evidence="1 2">
    <name type="scientific">Pisolithus tinctorius Marx 270</name>
    <dbReference type="NCBI Taxonomy" id="870435"/>
    <lineage>
        <taxon>Eukaryota</taxon>
        <taxon>Fungi</taxon>
        <taxon>Dikarya</taxon>
        <taxon>Basidiomycota</taxon>
        <taxon>Agaricomycotina</taxon>
        <taxon>Agaricomycetes</taxon>
        <taxon>Agaricomycetidae</taxon>
        <taxon>Boletales</taxon>
        <taxon>Sclerodermatineae</taxon>
        <taxon>Pisolithaceae</taxon>
        <taxon>Pisolithus</taxon>
    </lineage>
</organism>
<reference evidence="2" key="2">
    <citation type="submission" date="2015-01" db="EMBL/GenBank/DDBJ databases">
        <title>Evolutionary Origins and Diversification of the Mycorrhizal Mutualists.</title>
        <authorList>
            <consortium name="DOE Joint Genome Institute"/>
            <consortium name="Mycorrhizal Genomics Consortium"/>
            <person name="Kohler A."/>
            <person name="Kuo A."/>
            <person name="Nagy L.G."/>
            <person name="Floudas D."/>
            <person name="Copeland A."/>
            <person name="Barry K.W."/>
            <person name="Cichocki N."/>
            <person name="Veneault-Fourrey C."/>
            <person name="LaButti K."/>
            <person name="Lindquist E.A."/>
            <person name="Lipzen A."/>
            <person name="Lundell T."/>
            <person name="Morin E."/>
            <person name="Murat C."/>
            <person name="Riley R."/>
            <person name="Ohm R."/>
            <person name="Sun H."/>
            <person name="Tunlid A."/>
            <person name="Henrissat B."/>
            <person name="Grigoriev I.V."/>
            <person name="Hibbett D.S."/>
            <person name="Martin F."/>
        </authorList>
    </citation>
    <scope>NUCLEOTIDE SEQUENCE [LARGE SCALE GENOMIC DNA]</scope>
    <source>
        <strain evidence="2">Marx 270</strain>
    </source>
</reference>
<gene>
    <name evidence="1" type="ORF">M404DRAFT_108924</name>
</gene>
<protein>
    <recommendedName>
        <fullName evidence="3">Reverse transcriptase zinc-binding domain-containing protein</fullName>
    </recommendedName>
</protein>
<feature type="non-terminal residue" evidence="1">
    <location>
        <position position="1"/>
    </location>
</feature>
<accession>A0A0C3N1Y0</accession>
<name>A0A0C3N1Y0_PISTI</name>
<reference evidence="1 2" key="1">
    <citation type="submission" date="2014-04" db="EMBL/GenBank/DDBJ databases">
        <authorList>
            <consortium name="DOE Joint Genome Institute"/>
            <person name="Kuo A."/>
            <person name="Kohler A."/>
            <person name="Costa M.D."/>
            <person name="Nagy L.G."/>
            <person name="Floudas D."/>
            <person name="Copeland A."/>
            <person name="Barry K.W."/>
            <person name="Cichocki N."/>
            <person name="Veneault-Fourrey C."/>
            <person name="LaButti K."/>
            <person name="Lindquist E.A."/>
            <person name="Lipzen A."/>
            <person name="Lundell T."/>
            <person name="Morin E."/>
            <person name="Murat C."/>
            <person name="Sun H."/>
            <person name="Tunlid A."/>
            <person name="Henrissat B."/>
            <person name="Grigoriev I.V."/>
            <person name="Hibbett D.S."/>
            <person name="Martin F."/>
            <person name="Nordberg H.P."/>
            <person name="Cantor M.N."/>
            <person name="Hua S.X."/>
        </authorList>
    </citation>
    <scope>NUCLEOTIDE SEQUENCE [LARGE SCALE GENOMIC DNA]</scope>
    <source>
        <strain evidence="1 2">Marx 270</strain>
    </source>
</reference>
<evidence type="ECO:0000313" key="1">
    <source>
        <dbReference type="EMBL" id="KIN95084.1"/>
    </source>
</evidence>
<dbReference type="OrthoDB" id="3044497at2759"/>
<keyword evidence="2" id="KW-1185">Reference proteome</keyword>
<sequence>SFTKLTAPLTKKQTGLLIQLRTSHIPLNKHLYCFKRSDTPMCLQCGGTIVTHQRYIHHFLFQCPRYNRERHVLRSELGREAMSLAYLLSNQRARTSLIKYISMTKHLQNTFGEV</sequence>
<feature type="non-terminal residue" evidence="1">
    <location>
        <position position="114"/>
    </location>
</feature>
<proteinExistence type="predicted"/>